<feature type="transmembrane region" description="Helical" evidence="9">
    <location>
        <begin position="386"/>
        <end position="403"/>
    </location>
</feature>
<keyword evidence="6 9" id="KW-0472">Membrane</keyword>
<evidence type="ECO:0000256" key="8">
    <source>
        <dbReference type="SAM" id="MobiDB-lite"/>
    </source>
</evidence>
<keyword evidence="3" id="KW-0813">Transport</keyword>
<dbReference type="PROSITE" id="PS50283">
    <property type="entry name" value="NA_SOLUT_SYMP_3"/>
    <property type="match status" value="1"/>
</dbReference>
<evidence type="ECO:0000256" key="9">
    <source>
        <dbReference type="SAM" id="Phobius"/>
    </source>
</evidence>
<protein>
    <submittedName>
        <fullName evidence="10">SSS family solute:Na+ symporter</fullName>
    </submittedName>
</protein>
<feature type="transmembrane region" description="Helical" evidence="9">
    <location>
        <begin position="80"/>
        <end position="101"/>
    </location>
</feature>
<dbReference type="Pfam" id="PF00474">
    <property type="entry name" value="SSF"/>
    <property type="match status" value="1"/>
</dbReference>
<feature type="transmembrane region" description="Helical" evidence="9">
    <location>
        <begin position="6"/>
        <end position="28"/>
    </location>
</feature>
<feature type="transmembrane region" description="Helical" evidence="9">
    <location>
        <begin position="40"/>
        <end position="60"/>
    </location>
</feature>
<feature type="transmembrane region" description="Helical" evidence="9">
    <location>
        <begin position="358"/>
        <end position="380"/>
    </location>
</feature>
<feature type="transmembrane region" description="Helical" evidence="9">
    <location>
        <begin position="153"/>
        <end position="175"/>
    </location>
</feature>
<feature type="transmembrane region" description="Helical" evidence="9">
    <location>
        <begin position="433"/>
        <end position="454"/>
    </location>
</feature>
<dbReference type="InterPro" id="IPR038377">
    <property type="entry name" value="Na/Glc_symporter_sf"/>
</dbReference>
<keyword evidence="11" id="KW-1185">Reference proteome</keyword>
<proteinExistence type="inferred from homology"/>
<dbReference type="RefSeq" id="WP_102662639.1">
    <property type="nucleotide sequence ID" value="NZ_JAVDSJ010000003.1"/>
</dbReference>
<dbReference type="PANTHER" id="PTHR48086:SF7">
    <property type="entry name" value="SODIUM-SOLUTE SYMPORTER-RELATED"/>
    <property type="match status" value="1"/>
</dbReference>
<dbReference type="InterPro" id="IPR001734">
    <property type="entry name" value="Na/solute_symporter"/>
</dbReference>
<dbReference type="CDD" id="cd10322">
    <property type="entry name" value="SLC5sbd"/>
    <property type="match status" value="1"/>
</dbReference>
<evidence type="ECO:0000256" key="3">
    <source>
        <dbReference type="ARBA" id="ARBA00022448"/>
    </source>
</evidence>
<organism evidence="10 11">
    <name type="scientific">Herbaspirillum frisingense</name>
    <dbReference type="NCBI Taxonomy" id="92645"/>
    <lineage>
        <taxon>Bacteria</taxon>
        <taxon>Pseudomonadati</taxon>
        <taxon>Pseudomonadota</taxon>
        <taxon>Betaproteobacteria</taxon>
        <taxon>Burkholderiales</taxon>
        <taxon>Oxalobacteraceae</taxon>
        <taxon>Herbaspirillum</taxon>
    </lineage>
</organism>
<evidence type="ECO:0000256" key="5">
    <source>
        <dbReference type="ARBA" id="ARBA00022989"/>
    </source>
</evidence>
<dbReference type="PANTHER" id="PTHR48086">
    <property type="entry name" value="SODIUM/PROLINE SYMPORTER-RELATED"/>
    <property type="match status" value="1"/>
</dbReference>
<dbReference type="Gene3D" id="1.20.1730.10">
    <property type="entry name" value="Sodium/glucose cotransporter"/>
    <property type="match status" value="1"/>
</dbReference>
<keyword evidence="5 9" id="KW-1133">Transmembrane helix</keyword>
<feature type="region of interest" description="Disordered" evidence="8">
    <location>
        <begin position="461"/>
        <end position="481"/>
    </location>
</feature>
<dbReference type="EMBL" id="JAVDSJ010000003">
    <property type="protein sequence ID" value="MDR6584236.1"/>
    <property type="molecule type" value="Genomic_DNA"/>
</dbReference>
<keyword evidence="4 9" id="KW-0812">Transmembrane</keyword>
<name>A0ABU1PEA4_9BURK</name>
<reference evidence="10 11" key="1">
    <citation type="submission" date="2023-07" db="EMBL/GenBank/DDBJ databases">
        <title>Sorghum-associated microbial communities from plants grown in Nebraska, USA.</title>
        <authorList>
            <person name="Schachtman D."/>
        </authorList>
    </citation>
    <scope>NUCLEOTIDE SEQUENCE [LARGE SCALE GENOMIC DNA]</scope>
    <source>
        <strain evidence="10 11">596</strain>
    </source>
</reference>
<accession>A0ABU1PEA4</accession>
<evidence type="ECO:0000313" key="10">
    <source>
        <dbReference type="EMBL" id="MDR6584236.1"/>
    </source>
</evidence>
<evidence type="ECO:0000256" key="6">
    <source>
        <dbReference type="ARBA" id="ARBA00023136"/>
    </source>
</evidence>
<feature type="transmembrane region" description="Helical" evidence="9">
    <location>
        <begin position="309"/>
        <end position="337"/>
    </location>
</feature>
<dbReference type="InterPro" id="IPR050277">
    <property type="entry name" value="Sodium:Solute_Symporter"/>
</dbReference>
<feature type="transmembrane region" description="Helical" evidence="9">
    <location>
        <begin position="230"/>
        <end position="251"/>
    </location>
</feature>
<evidence type="ECO:0000256" key="4">
    <source>
        <dbReference type="ARBA" id="ARBA00022692"/>
    </source>
</evidence>
<comment type="subcellular location">
    <subcellularLocation>
        <location evidence="1">Membrane</location>
        <topology evidence="1">Multi-pass membrane protein</topology>
    </subcellularLocation>
</comment>
<evidence type="ECO:0000256" key="1">
    <source>
        <dbReference type="ARBA" id="ARBA00004141"/>
    </source>
</evidence>
<feature type="transmembrane region" description="Helical" evidence="9">
    <location>
        <begin position="122"/>
        <end position="141"/>
    </location>
</feature>
<feature type="transmembrane region" description="Helical" evidence="9">
    <location>
        <begin position="410"/>
        <end position="427"/>
    </location>
</feature>
<evidence type="ECO:0000256" key="2">
    <source>
        <dbReference type="ARBA" id="ARBA00006434"/>
    </source>
</evidence>
<gene>
    <name evidence="10" type="ORF">J2W50_002446</name>
</gene>
<feature type="transmembrane region" description="Helical" evidence="9">
    <location>
        <begin position="187"/>
        <end position="210"/>
    </location>
</feature>
<comment type="caution">
    <text evidence="10">The sequence shown here is derived from an EMBL/GenBank/DDBJ whole genome shotgun (WGS) entry which is preliminary data.</text>
</comment>
<comment type="similarity">
    <text evidence="2 7">Belongs to the sodium:solute symporter (SSF) (TC 2.A.21) family.</text>
</comment>
<evidence type="ECO:0000256" key="7">
    <source>
        <dbReference type="RuleBase" id="RU362091"/>
    </source>
</evidence>
<sequence length="481" mass="51039">MNQFGALDTTIIIAMVVVYIAATSWLSIRLRSKTTGEFMVAGRAAPVVVIAILLMSEFIGAKSTIGTSQEAFNVGIAASWSVIAAAIGFLLFGLFMAKRLYKSGEFTISGFVAQKYGKTAKLVVSAVMIYALFIVNVGNYVSGAAAISTVLKVNLPTAAIITAIVSTIYFAYGGLKSVLYVTIFHSAMKILGIGILVWVALSLTGGIAPMVSTMPEHYFTWKGALNGGTIGAWIIGTSGAIFSTQFIIQAISGARSGEDARKATLVAAALCLPIALALGLLGVAAKFLFPEIKGLYALPIFLQHMHPVLAGVVTVSLVASIFVSVSTVALAIASLIVKDFYVPRFQPSPERELAATRWISLVVGFVPLIFVLFVPQILALSFFTRALRLTVTVVALMGIYLPFFNSSRGAISALVLATVATTVWYLLDNPFGIDNMYIALVAPAIVMVIERLIFPAAPNATEHATPHPGAPELAAGRRQQH</sequence>
<feature type="transmembrane region" description="Helical" evidence="9">
    <location>
        <begin position="263"/>
        <end position="289"/>
    </location>
</feature>
<dbReference type="Proteomes" id="UP001260715">
    <property type="component" value="Unassembled WGS sequence"/>
</dbReference>
<evidence type="ECO:0000313" key="11">
    <source>
        <dbReference type="Proteomes" id="UP001260715"/>
    </source>
</evidence>